<dbReference type="AlphaFoldDB" id="A0A1L7WW68"/>
<keyword evidence="3" id="KW-1185">Reference proteome</keyword>
<gene>
    <name evidence="2" type="ORF">PAC_06910</name>
</gene>
<dbReference type="EMBL" id="FJOG01000009">
    <property type="protein sequence ID" value="CZR57021.1"/>
    <property type="molecule type" value="Genomic_DNA"/>
</dbReference>
<feature type="compositionally biased region" description="Polar residues" evidence="1">
    <location>
        <begin position="201"/>
        <end position="218"/>
    </location>
</feature>
<sequence>MSQLSQLAPVSSGDIHPVGITLPQFGQVDVNLQTGALERDGNIIHQGPRNNQGPGHALPSLDGMGIHPQRLPLIPSLDEQGIHPQRLPPPKLDESGIPPQRLPVPGVTSVLYPATLRNDANMLRKLDGGLPAYRAYMVRDVVEKLAELQRQATKNKDQAPRRQGPTLPLPQQIGNVLGQISATVQTGSSLVRAAEGRDMSQPASTLPTPSPTQDTNDTIMDGAEEEKSPSTVARDGHGETTAEAAETLVALQAGLQSAPVQK</sequence>
<evidence type="ECO:0000313" key="3">
    <source>
        <dbReference type="Proteomes" id="UP000184330"/>
    </source>
</evidence>
<accession>A0A1L7WW68</accession>
<feature type="region of interest" description="Disordered" evidence="1">
    <location>
        <begin position="151"/>
        <end position="172"/>
    </location>
</feature>
<evidence type="ECO:0000256" key="1">
    <source>
        <dbReference type="SAM" id="MobiDB-lite"/>
    </source>
</evidence>
<protein>
    <submittedName>
        <fullName evidence="2">Uncharacterized protein</fullName>
    </submittedName>
</protein>
<evidence type="ECO:0000313" key="2">
    <source>
        <dbReference type="EMBL" id="CZR57021.1"/>
    </source>
</evidence>
<dbReference type="OrthoDB" id="10610328at2759"/>
<proteinExistence type="predicted"/>
<organism evidence="2 3">
    <name type="scientific">Phialocephala subalpina</name>
    <dbReference type="NCBI Taxonomy" id="576137"/>
    <lineage>
        <taxon>Eukaryota</taxon>
        <taxon>Fungi</taxon>
        <taxon>Dikarya</taxon>
        <taxon>Ascomycota</taxon>
        <taxon>Pezizomycotina</taxon>
        <taxon>Leotiomycetes</taxon>
        <taxon>Helotiales</taxon>
        <taxon>Mollisiaceae</taxon>
        <taxon>Phialocephala</taxon>
        <taxon>Phialocephala fortinii species complex</taxon>
    </lineage>
</organism>
<reference evidence="2 3" key="1">
    <citation type="submission" date="2016-03" db="EMBL/GenBank/DDBJ databases">
        <authorList>
            <person name="Ploux O."/>
        </authorList>
    </citation>
    <scope>NUCLEOTIDE SEQUENCE [LARGE SCALE GENOMIC DNA]</scope>
    <source>
        <strain evidence="2 3">UAMH 11012</strain>
    </source>
</reference>
<feature type="region of interest" description="Disordered" evidence="1">
    <location>
        <begin position="193"/>
        <end position="241"/>
    </location>
</feature>
<name>A0A1L7WW68_9HELO</name>
<dbReference type="Proteomes" id="UP000184330">
    <property type="component" value="Unassembled WGS sequence"/>
</dbReference>